<gene>
    <name evidence="2" type="ORF">AFA_06710</name>
</gene>
<evidence type="ECO:0000256" key="1">
    <source>
        <dbReference type="SAM" id="Phobius"/>
    </source>
</evidence>
<keyword evidence="1" id="KW-1133">Transmembrane helix</keyword>
<dbReference type="Proteomes" id="UP000214561">
    <property type="component" value="Chromosome"/>
</dbReference>
<dbReference type="RefSeq" id="WP_094196263.1">
    <property type="nucleotide sequence ID" value="NZ_CP021641.1"/>
</dbReference>
<name>A0AB33CZ43_ALCFA</name>
<accession>A0AB33CZ43</accession>
<proteinExistence type="predicted"/>
<feature type="transmembrane region" description="Helical" evidence="1">
    <location>
        <begin position="42"/>
        <end position="59"/>
    </location>
</feature>
<keyword evidence="1" id="KW-0812">Transmembrane</keyword>
<dbReference type="KEGG" id="afq:AFA_06710"/>
<keyword evidence="1" id="KW-0472">Membrane</keyword>
<sequence>MFKEVAFERTLIAAFLVGGGVGIGFGWFLFPFLFPLLDASGTAVWVQAIASVAAIYWAGRQGRALFQHQKKEREKAAVQLAVDVVRTLHGHLDKLGSSRWWPGDRLKAVATGKNYFKIDYLDPVERMLDQVNLEHLSGTRSVVIMVEVRSKIWRIKEYLTWIIENVDDVQLREERGEKIFDAQARRIKKEVADIFTCLSELTVHREKYEPVPTIDS</sequence>
<organism evidence="2 3">
    <name type="scientific">Alcaligenes faecalis</name>
    <dbReference type="NCBI Taxonomy" id="511"/>
    <lineage>
        <taxon>Bacteria</taxon>
        <taxon>Pseudomonadati</taxon>
        <taxon>Pseudomonadota</taxon>
        <taxon>Betaproteobacteria</taxon>
        <taxon>Burkholderiales</taxon>
        <taxon>Alcaligenaceae</taxon>
        <taxon>Alcaligenes</taxon>
    </lineage>
</organism>
<evidence type="ECO:0000313" key="2">
    <source>
        <dbReference type="EMBL" id="ASR89162.1"/>
    </source>
</evidence>
<evidence type="ECO:0000313" key="3">
    <source>
        <dbReference type="Proteomes" id="UP000214561"/>
    </source>
</evidence>
<dbReference type="EMBL" id="CP021641">
    <property type="protein sequence ID" value="ASR89162.1"/>
    <property type="molecule type" value="Genomic_DNA"/>
</dbReference>
<feature type="transmembrane region" description="Helical" evidence="1">
    <location>
        <begin position="12"/>
        <end position="30"/>
    </location>
</feature>
<reference evidence="2 3" key="1">
    <citation type="submission" date="2017-05" db="EMBL/GenBank/DDBJ databases">
        <authorList>
            <person name="Qiu J.G."/>
            <person name="He J."/>
        </authorList>
    </citation>
    <scope>NUCLEOTIDE SEQUENCE [LARGE SCALE GENOMIC DNA]</scope>
    <source>
        <strain evidence="2 3">JQ135</strain>
    </source>
</reference>
<protein>
    <submittedName>
        <fullName evidence="2">Uncharacterized protein</fullName>
    </submittedName>
</protein>
<dbReference type="AlphaFoldDB" id="A0AB33CZ43"/>